<evidence type="ECO:0000256" key="13">
    <source>
        <dbReference type="SAM" id="SignalP"/>
    </source>
</evidence>
<comment type="caution">
    <text evidence="16">The sequence shown here is derived from an EMBL/GenBank/DDBJ whole genome shotgun (WGS) entry which is preliminary data.</text>
</comment>
<protein>
    <submittedName>
        <fullName evidence="16">TonB-dependent receptor</fullName>
    </submittedName>
</protein>
<keyword evidence="13" id="KW-0732">Signal</keyword>
<dbReference type="OrthoDB" id="7463630at2"/>
<dbReference type="eggNOG" id="COG4771">
    <property type="taxonomic scope" value="Bacteria"/>
</dbReference>
<dbReference type="Pfam" id="PF00593">
    <property type="entry name" value="TonB_dep_Rec_b-barrel"/>
    <property type="match status" value="1"/>
</dbReference>
<evidence type="ECO:0000256" key="1">
    <source>
        <dbReference type="ARBA" id="ARBA00004571"/>
    </source>
</evidence>
<dbReference type="GO" id="GO:0009279">
    <property type="term" value="C:cell outer membrane"/>
    <property type="evidence" value="ECO:0007669"/>
    <property type="project" value="UniProtKB-SubCell"/>
</dbReference>
<keyword evidence="5 11" id="KW-0812">Transmembrane</keyword>
<comment type="similarity">
    <text evidence="11 12">Belongs to the TonB-dependent receptor family.</text>
</comment>
<dbReference type="Proteomes" id="UP000028411">
    <property type="component" value="Unassembled WGS sequence"/>
</dbReference>
<feature type="domain" description="TonB-dependent receptor-like beta-barrel" evidence="14">
    <location>
        <begin position="246"/>
        <end position="680"/>
    </location>
</feature>
<dbReference type="AlphaFoldDB" id="A0A081R9S4"/>
<evidence type="ECO:0000313" key="17">
    <source>
        <dbReference type="Proteomes" id="UP000028411"/>
    </source>
</evidence>
<sequence>MTRFNLAVQLLGTAAIIAGMSGAATAQTDATAQASQPTDDIIVTAQRRSERLQDVPVSVTAQSAEQLQSANISNARDLTLVTPGLRIEANGINAQPALRGVSSTLGSSNAENNVATYVDGVYQPNITGAFFSLPDVENVQVLKGPQGSLYGRNATGGVILINSKSPSFTPQMNLGLSWAHYGHGSEGELNAQAFVTGPIIDDVLAASLTLSSRELGSYVRNVATGRNTPDNHNRFLRAKLLFQPTDRIRLEGAFSYNREKNAIDLAYANYRGVNALAGVPGVVIADQPWQTSSDIDSYIDIDMKSYSLKADFETDYGTFTSMTGYIDYSTPIMQEADYSNFAGGVYDIFSFSKSFSQDFYFTSNPIGPVSFIAGLNYYRRKVGDTPAFINIPAFGYIDNIYNHSVNRSLAAFVEVTWKVTDRLKVIGGGRYTWDKNNGFANGFNDATPEAFLGEVKSRKFTPRAAIMFDLTDSLNLYYNYAQGFKAGLFNTIARQATPVRPELLKSHEVGAKFKSGSIALNVAGFHYDYKNLQATTTVGGVSTLQNAGSAEIYGIDADASLRASDDLTLTLGAAWLHAKYDSFPNASLVEMVTDPDFDGTLDGRADISGQRMIRAPKFTLNGLVDYHHDFDAGRLALSVNGYYSTRVRMALESRVSQKDYFIGNARLAFTPADTGLTLSVFTRNFTNAKVIGSTFVNPSADAIIYSPPRQIGLGLNYSF</sequence>
<keyword evidence="6" id="KW-0408">Iron</keyword>
<keyword evidence="8 12" id="KW-0798">TonB box</keyword>
<evidence type="ECO:0000256" key="12">
    <source>
        <dbReference type="RuleBase" id="RU003357"/>
    </source>
</evidence>
<dbReference type="InterPro" id="IPR012910">
    <property type="entry name" value="Plug_dom"/>
</dbReference>
<feature type="chain" id="PRO_5001763168" evidence="13">
    <location>
        <begin position="27"/>
        <end position="719"/>
    </location>
</feature>
<evidence type="ECO:0000256" key="3">
    <source>
        <dbReference type="ARBA" id="ARBA00022452"/>
    </source>
</evidence>
<accession>A0A081R9S4</accession>
<dbReference type="GO" id="GO:0006826">
    <property type="term" value="P:iron ion transport"/>
    <property type="evidence" value="ECO:0007669"/>
    <property type="project" value="UniProtKB-KW"/>
</dbReference>
<keyword evidence="4" id="KW-0410">Iron transport</keyword>
<keyword evidence="9 11" id="KW-0472">Membrane</keyword>
<dbReference type="Pfam" id="PF07715">
    <property type="entry name" value="Plug"/>
    <property type="match status" value="1"/>
</dbReference>
<name>A0A081R9S4_SPHCR</name>
<evidence type="ECO:0000259" key="15">
    <source>
        <dbReference type="Pfam" id="PF07715"/>
    </source>
</evidence>
<dbReference type="PANTHER" id="PTHR32552">
    <property type="entry name" value="FERRICHROME IRON RECEPTOR-RELATED"/>
    <property type="match status" value="1"/>
</dbReference>
<dbReference type="EMBL" id="JFHR01000058">
    <property type="protein sequence ID" value="KEQ51947.1"/>
    <property type="molecule type" value="Genomic_DNA"/>
</dbReference>
<evidence type="ECO:0000256" key="10">
    <source>
        <dbReference type="ARBA" id="ARBA00023237"/>
    </source>
</evidence>
<keyword evidence="3 11" id="KW-1134">Transmembrane beta strand</keyword>
<feature type="domain" description="TonB-dependent receptor plug" evidence="15">
    <location>
        <begin position="52"/>
        <end position="158"/>
    </location>
</feature>
<evidence type="ECO:0000256" key="9">
    <source>
        <dbReference type="ARBA" id="ARBA00023136"/>
    </source>
</evidence>
<evidence type="ECO:0000256" key="7">
    <source>
        <dbReference type="ARBA" id="ARBA00023065"/>
    </source>
</evidence>
<evidence type="ECO:0000256" key="8">
    <source>
        <dbReference type="ARBA" id="ARBA00023077"/>
    </source>
</evidence>
<dbReference type="PATRIC" id="fig|46429.4.peg.3748"/>
<keyword evidence="7" id="KW-0406">Ion transport</keyword>
<evidence type="ECO:0000256" key="6">
    <source>
        <dbReference type="ARBA" id="ARBA00023004"/>
    </source>
</evidence>
<feature type="signal peptide" evidence="13">
    <location>
        <begin position="1"/>
        <end position="26"/>
    </location>
</feature>
<dbReference type="InterPro" id="IPR000531">
    <property type="entry name" value="Beta-barrel_TonB"/>
</dbReference>
<keyword evidence="10 11" id="KW-0998">Cell outer membrane</keyword>
<dbReference type="InterPro" id="IPR036942">
    <property type="entry name" value="Beta-barrel_TonB_sf"/>
</dbReference>
<evidence type="ECO:0000256" key="4">
    <source>
        <dbReference type="ARBA" id="ARBA00022496"/>
    </source>
</evidence>
<dbReference type="RefSeq" id="WP_037455626.1">
    <property type="nucleotide sequence ID" value="NZ_JFHR01000058.1"/>
</dbReference>
<reference evidence="16 17" key="1">
    <citation type="submission" date="2014-02" db="EMBL/GenBank/DDBJ databases">
        <title>Whole genome sequence of Sphingobium chlorophenolicum NBRC 16172.</title>
        <authorList>
            <person name="Gan H.M."/>
            <person name="Gan H.Y."/>
            <person name="Chew T.H."/>
            <person name="Savka M.A."/>
        </authorList>
    </citation>
    <scope>NUCLEOTIDE SEQUENCE [LARGE SCALE GENOMIC DNA]</scope>
    <source>
        <strain evidence="16 17">NBRC 16172</strain>
    </source>
</reference>
<evidence type="ECO:0000259" key="14">
    <source>
        <dbReference type="Pfam" id="PF00593"/>
    </source>
</evidence>
<organism evidence="16 17">
    <name type="scientific">Sphingobium chlorophenolicum</name>
    <dbReference type="NCBI Taxonomy" id="46429"/>
    <lineage>
        <taxon>Bacteria</taxon>
        <taxon>Pseudomonadati</taxon>
        <taxon>Pseudomonadota</taxon>
        <taxon>Alphaproteobacteria</taxon>
        <taxon>Sphingomonadales</taxon>
        <taxon>Sphingomonadaceae</taxon>
        <taxon>Sphingobium</taxon>
    </lineage>
</organism>
<evidence type="ECO:0000256" key="2">
    <source>
        <dbReference type="ARBA" id="ARBA00022448"/>
    </source>
</evidence>
<keyword evidence="2 11" id="KW-0813">Transport</keyword>
<keyword evidence="16" id="KW-0675">Receptor</keyword>
<dbReference type="SUPFAM" id="SSF56935">
    <property type="entry name" value="Porins"/>
    <property type="match status" value="1"/>
</dbReference>
<dbReference type="CDD" id="cd01347">
    <property type="entry name" value="ligand_gated_channel"/>
    <property type="match status" value="1"/>
</dbReference>
<gene>
    <name evidence="16" type="ORF">BV95_03762</name>
</gene>
<comment type="subcellular location">
    <subcellularLocation>
        <location evidence="1 11">Cell outer membrane</location>
        <topology evidence="1 11">Multi-pass membrane protein</topology>
    </subcellularLocation>
</comment>
<dbReference type="Gene3D" id="2.40.170.20">
    <property type="entry name" value="TonB-dependent receptor, beta-barrel domain"/>
    <property type="match status" value="1"/>
</dbReference>
<evidence type="ECO:0000256" key="11">
    <source>
        <dbReference type="PROSITE-ProRule" id="PRU01360"/>
    </source>
</evidence>
<evidence type="ECO:0000313" key="16">
    <source>
        <dbReference type="EMBL" id="KEQ51947.1"/>
    </source>
</evidence>
<evidence type="ECO:0000256" key="5">
    <source>
        <dbReference type="ARBA" id="ARBA00022692"/>
    </source>
</evidence>
<dbReference type="PANTHER" id="PTHR32552:SF81">
    <property type="entry name" value="TONB-DEPENDENT OUTER MEMBRANE RECEPTOR"/>
    <property type="match status" value="1"/>
</dbReference>
<dbReference type="PROSITE" id="PS52016">
    <property type="entry name" value="TONB_DEPENDENT_REC_3"/>
    <property type="match status" value="1"/>
</dbReference>
<proteinExistence type="inferred from homology"/>
<dbReference type="InterPro" id="IPR039426">
    <property type="entry name" value="TonB-dep_rcpt-like"/>
</dbReference>